<keyword evidence="10" id="KW-1185">Reference proteome</keyword>
<dbReference type="GO" id="GO:0003677">
    <property type="term" value="F:DNA binding"/>
    <property type="evidence" value="ECO:0007669"/>
    <property type="project" value="InterPro"/>
</dbReference>
<protein>
    <recommendedName>
        <fullName evidence="8">BED-type domain-containing protein</fullName>
    </recommendedName>
</protein>
<dbReference type="PANTHER" id="PTHR23215:SF0">
    <property type="entry name" value="BUB3-INTERACTING AND GLEBS MOTIF-CONTAINING PROTEIN ZNF207"/>
    <property type="match status" value="1"/>
</dbReference>
<feature type="compositionally biased region" description="Polar residues" evidence="7">
    <location>
        <begin position="362"/>
        <end position="383"/>
    </location>
</feature>
<feature type="region of interest" description="Disordered" evidence="7">
    <location>
        <begin position="160"/>
        <end position="621"/>
    </location>
</feature>
<sequence length="671" mass="72035">MGKAKRKHEDIQEVLDRPWCYYCERDFNDLVILMSHQKSKHFKCYVCNRRLNTIGGLSVHMSQVHKEKIDTVENALDNRKDINVEIFGMEGIPEEIMYAHKQRLTEAYFRKEAERRAATGNPPPGGGGQVAKRQKVEETPEQLKARLAEHKAKRAAEKLGLTATGSGGSTPQQPVVTPGNVDFDAPMPPYTANGTSPPPSYGYGQPAPMQGIATYPAASPNGLPSAYQSWPVGSPAQPFPTPYPPPQSPYGFQPQSTYAPDPYQQQSASPWVPPPGPPALGPAMNMVLPPQPTGLSHPSNSYQQQSATPFTHQTTNTALPPPPTGLPQRPSFNPPNLSKEDMAKMHTGQNMPPGVPHAPQPVRQSPSGYGPPHTNNFATSGSGMSELDRERLNDGIQDMIDEATKQGTYASQPVIKQEPDIEHEPGMAQEPRIKQEPGIEQHPNDGREYSIGPTNHAFGSAHPDPSTSSSIGGAFEYARRPSNGDVALISSSPIPTGPAAVRAWHSNPSAPRRGSRGSNPSSRRGSWSSNPTSRRNSHTYVPGAPTAPAAIRRNSNPSVPSSPAAKPASSSAIPPAPEAVIPPTEPPSASEAATSTTTSRPSKKSSAKKEAKSTLDPRLTYSDPILGTEELLYDDLPKFNFDRLENDSLEAQMMAAAHARANGATVGDSAA</sequence>
<reference evidence="9" key="1">
    <citation type="submission" date="2023-07" db="EMBL/GenBank/DDBJ databases">
        <title>Black Yeasts Isolated from many extreme environments.</title>
        <authorList>
            <person name="Coleine C."/>
            <person name="Stajich J.E."/>
            <person name="Selbmann L."/>
        </authorList>
    </citation>
    <scope>NUCLEOTIDE SEQUENCE</scope>
    <source>
        <strain evidence="9">CCFEE 5485</strain>
    </source>
</reference>
<evidence type="ECO:0000256" key="3">
    <source>
        <dbReference type="ARBA" id="ARBA00022771"/>
    </source>
</evidence>
<comment type="subcellular location">
    <subcellularLocation>
        <location evidence="1">Nucleus</location>
    </subcellularLocation>
</comment>
<evidence type="ECO:0000256" key="4">
    <source>
        <dbReference type="ARBA" id="ARBA00022833"/>
    </source>
</evidence>
<feature type="compositionally biased region" description="Basic and acidic residues" evidence="7">
    <location>
        <begin position="417"/>
        <end position="448"/>
    </location>
</feature>
<dbReference type="Proteomes" id="UP001274830">
    <property type="component" value="Unassembled WGS sequence"/>
</dbReference>
<evidence type="ECO:0000256" key="2">
    <source>
        <dbReference type="ARBA" id="ARBA00022723"/>
    </source>
</evidence>
<evidence type="ECO:0000256" key="7">
    <source>
        <dbReference type="SAM" id="MobiDB-lite"/>
    </source>
</evidence>
<evidence type="ECO:0000256" key="5">
    <source>
        <dbReference type="ARBA" id="ARBA00023242"/>
    </source>
</evidence>
<dbReference type="InterPro" id="IPR003656">
    <property type="entry name" value="Znf_BED"/>
</dbReference>
<comment type="caution">
    <text evidence="9">The sequence shown here is derived from an EMBL/GenBank/DDBJ whole genome shotgun (WGS) entry which is preliminary data.</text>
</comment>
<accession>A0AAE0WRF9</accession>
<proteinExistence type="predicted"/>
<feature type="compositionally biased region" description="Pro residues" evidence="7">
    <location>
        <begin position="271"/>
        <end position="280"/>
    </location>
</feature>
<name>A0AAE0WRF9_9PEZI</name>
<feature type="compositionally biased region" description="Polar residues" evidence="7">
    <location>
        <begin position="293"/>
        <end position="313"/>
    </location>
</feature>
<feature type="domain" description="BED-type" evidence="8">
    <location>
        <begin position="13"/>
        <end position="72"/>
    </location>
</feature>
<evidence type="ECO:0000313" key="10">
    <source>
        <dbReference type="Proteomes" id="UP001274830"/>
    </source>
</evidence>
<dbReference type="CDD" id="cd20908">
    <property type="entry name" value="SUF4-like"/>
    <property type="match status" value="1"/>
</dbReference>
<dbReference type="InterPro" id="IPR036236">
    <property type="entry name" value="Znf_C2H2_sf"/>
</dbReference>
<dbReference type="PROSITE" id="PS50808">
    <property type="entry name" value="ZF_BED"/>
    <property type="match status" value="1"/>
</dbReference>
<gene>
    <name evidence="9" type="ORF">LTR78_003418</name>
</gene>
<dbReference type="InterPro" id="IPR013087">
    <property type="entry name" value="Znf_C2H2_type"/>
</dbReference>
<evidence type="ECO:0000256" key="1">
    <source>
        <dbReference type="ARBA" id="ARBA00004123"/>
    </source>
</evidence>
<dbReference type="Gene3D" id="3.30.160.60">
    <property type="entry name" value="Classic Zinc Finger"/>
    <property type="match status" value="1"/>
</dbReference>
<dbReference type="PANTHER" id="PTHR23215">
    <property type="entry name" value="ZINC FINGER PROTEIN 207"/>
    <property type="match status" value="1"/>
</dbReference>
<evidence type="ECO:0000256" key="6">
    <source>
        <dbReference type="PROSITE-ProRule" id="PRU00027"/>
    </source>
</evidence>
<keyword evidence="2" id="KW-0479">Metal-binding</keyword>
<keyword evidence="4" id="KW-0862">Zinc</keyword>
<feature type="region of interest" description="Disordered" evidence="7">
    <location>
        <begin position="117"/>
        <end position="139"/>
    </location>
</feature>
<feature type="compositionally biased region" description="Low complexity" evidence="7">
    <location>
        <begin position="554"/>
        <end position="600"/>
    </location>
</feature>
<evidence type="ECO:0000259" key="8">
    <source>
        <dbReference type="PROSITE" id="PS50808"/>
    </source>
</evidence>
<dbReference type="AlphaFoldDB" id="A0AAE0WRF9"/>
<dbReference type="SMART" id="SM00355">
    <property type="entry name" value="ZnF_C2H2"/>
    <property type="match status" value="2"/>
</dbReference>
<organism evidence="9 10">
    <name type="scientific">Recurvomyces mirabilis</name>
    <dbReference type="NCBI Taxonomy" id="574656"/>
    <lineage>
        <taxon>Eukaryota</taxon>
        <taxon>Fungi</taxon>
        <taxon>Dikarya</taxon>
        <taxon>Ascomycota</taxon>
        <taxon>Pezizomycotina</taxon>
        <taxon>Dothideomycetes</taxon>
        <taxon>Dothideomycetidae</taxon>
        <taxon>Mycosphaerellales</taxon>
        <taxon>Teratosphaeriaceae</taxon>
        <taxon>Recurvomyces</taxon>
    </lineage>
</organism>
<keyword evidence="5" id="KW-0539">Nucleus</keyword>
<dbReference type="GO" id="GO:0005634">
    <property type="term" value="C:nucleus"/>
    <property type="evidence" value="ECO:0007669"/>
    <property type="project" value="UniProtKB-SubCell"/>
</dbReference>
<dbReference type="EMBL" id="JAUTXT010000009">
    <property type="protein sequence ID" value="KAK3676643.1"/>
    <property type="molecule type" value="Genomic_DNA"/>
</dbReference>
<dbReference type="FunFam" id="3.30.160.60:FF:000354">
    <property type="entry name" value="C2H2 finger domain-containing protein"/>
    <property type="match status" value="1"/>
</dbReference>
<dbReference type="PROSITE" id="PS00028">
    <property type="entry name" value="ZINC_FINGER_C2H2_1"/>
    <property type="match status" value="1"/>
</dbReference>
<dbReference type="SUPFAM" id="SSF57667">
    <property type="entry name" value="beta-beta-alpha zinc fingers"/>
    <property type="match status" value="1"/>
</dbReference>
<evidence type="ECO:0000313" key="9">
    <source>
        <dbReference type="EMBL" id="KAK3676643.1"/>
    </source>
</evidence>
<dbReference type="GO" id="GO:0008270">
    <property type="term" value="F:zinc ion binding"/>
    <property type="evidence" value="ECO:0007669"/>
    <property type="project" value="UniProtKB-KW"/>
</dbReference>
<feature type="compositionally biased region" description="Pro residues" evidence="7">
    <location>
        <begin position="237"/>
        <end position="248"/>
    </location>
</feature>
<feature type="compositionally biased region" description="Low complexity" evidence="7">
    <location>
        <begin position="506"/>
        <end position="533"/>
    </location>
</feature>
<keyword evidence="3 6" id="KW-0863">Zinc-finger</keyword>